<evidence type="ECO:0000256" key="2">
    <source>
        <dbReference type="SAM" id="Phobius"/>
    </source>
</evidence>
<keyword evidence="4" id="KW-1185">Reference proteome</keyword>
<evidence type="ECO:0000313" key="3">
    <source>
        <dbReference type="EMBL" id="NXS74262.1"/>
    </source>
</evidence>
<comment type="caution">
    <text evidence="3">The sequence shown here is derived from an EMBL/GenBank/DDBJ whole genome shotgun (WGS) entry which is preliminary data.</text>
</comment>
<dbReference type="Proteomes" id="UP000580171">
    <property type="component" value="Unassembled WGS sequence"/>
</dbReference>
<keyword evidence="2" id="KW-0472">Membrane</keyword>
<feature type="non-terminal residue" evidence="3">
    <location>
        <position position="1"/>
    </location>
</feature>
<accession>A0A7L2WTJ8</accession>
<gene>
    <name evidence="3" type="primary">Ervv2_3</name>
    <name evidence="3" type="ORF">PANHAL_R13730</name>
</gene>
<dbReference type="InterPro" id="IPR018154">
    <property type="entry name" value="TLV/ENV_coat_polyprotein"/>
</dbReference>
<sequence>IAKEGGVCMIINTSCCAYINKDKQIEADLSALWEKTQVFHKISLDDTSLRFRDLWDKLTSWLPNLRWLKQLLVGLITLTILGIFVCMFLKCFLWCCRNSAETYSDWKRNKIRHQVETRKYFGPL</sequence>
<feature type="transmembrane region" description="Helical" evidence="2">
    <location>
        <begin position="71"/>
        <end position="93"/>
    </location>
</feature>
<dbReference type="EMBL" id="VYZV01035324">
    <property type="protein sequence ID" value="NXS74262.1"/>
    <property type="molecule type" value="Genomic_DNA"/>
</dbReference>
<dbReference type="SUPFAM" id="SSF58069">
    <property type="entry name" value="Virus ectodomain"/>
    <property type="match status" value="1"/>
</dbReference>
<evidence type="ECO:0000256" key="1">
    <source>
        <dbReference type="ARBA" id="ARBA00023157"/>
    </source>
</evidence>
<dbReference type="PANTHER" id="PTHR10424:SF73">
    <property type="entry name" value="ENDOGENOUS RETROVIRUS GROUP FC1 ENV POLYPROTEIN-RELATED"/>
    <property type="match status" value="1"/>
</dbReference>
<name>A0A7L2WTJ8_PANHA</name>
<organism evidence="3 4">
    <name type="scientific">Pandion haliaetus</name>
    <name type="common">Osprey</name>
    <name type="synonym">Falco haliaetus</name>
    <dbReference type="NCBI Taxonomy" id="56262"/>
    <lineage>
        <taxon>Eukaryota</taxon>
        <taxon>Metazoa</taxon>
        <taxon>Chordata</taxon>
        <taxon>Craniata</taxon>
        <taxon>Vertebrata</taxon>
        <taxon>Euteleostomi</taxon>
        <taxon>Archelosauria</taxon>
        <taxon>Archosauria</taxon>
        <taxon>Dinosauria</taxon>
        <taxon>Saurischia</taxon>
        <taxon>Theropoda</taxon>
        <taxon>Coelurosauria</taxon>
        <taxon>Aves</taxon>
        <taxon>Neognathae</taxon>
        <taxon>Neoaves</taxon>
        <taxon>Telluraves</taxon>
        <taxon>Accipitrimorphae</taxon>
        <taxon>Accipitriformes</taxon>
        <taxon>Pandionidae</taxon>
        <taxon>Pandion</taxon>
    </lineage>
</organism>
<dbReference type="Gene3D" id="1.10.287.210">
    <property type="match status" value="1"/>
</dbReference>
<evidence type="ECO:0000313" key="4">
    <source>
        <dbReference type="Proteomes" id="UP000580171"/>
    </source>
</evidence>
<dbReference type="AlphaFoldDB" id="A0A7L2WTJ8"/>
<dbReference type="PANTHER" id="PTHR10424">
    <property type="entry name" value="VIRAL ENVELOPE PROTEIN"/>
    <property type="match status" value="1"/>
</dbReference>
<keyword evidence="2" id="KW-1133">Transmembrane helix</keyword>
<keyword evidence="2" id="KW-0812">Transmembrane</keyword>
<reference evidence="3 4" key="1">
    <citation type="submission" date="2019-09" db="EMBL/GenBank/DDBJ databases">
        <title>Bird 10,000 Genomes (B10K) Project - Family phase.</title>
        <authorList>
            <person name="Zhang G."/>
        </authorList>
    </citation>
    <scope>NUCLEOTIDE SEQUENCE [LARGE SCALE GENOMIC DNA]</scope>
    <source>
        <strain evidence="3">B10K-DU-012-58</strain>
        <tissue evidence="3">Muscle</tissue>
    </source>
</reference>
<protein>
    <submittedName>
        <fullName evidence="3">ERVV2 protein</fullName>
    </submittedName>
</protein>
<proteinExistence type="predicted"/>
<feature type="non-terminal residue" evidence="3">
    <location>
        <position position="124"/>
    </location>
</feature>
<keyword evidence="1" id="KW-1015">Disulfide bond</keyword>
<dbReference type="OrthoDB" id="8949317at2759"/>